<evidence type="ECO:0000256" key="4">
    <source>
        <dbReference type="ARBA" id="ARBA00012334"/>
    </source>
</evidence>
<dbReference type="InterPro" id="IPR020605">
    <property type="entry name" value="Octanoyltransferase_CS"/>
</dbReference>
<dbReference type="OMA" id="GEVTYHC"/>
<evidence type="ECO:0000256" key="2">
    <source>
        <dbReference type="ARBA" id="ARBA00004821"/>
    </source>
</evidence>
<name>H2XLH0_CIOIN</name>
<feature type="binding site" evidence="11">
    <location>
        <begin position="163"/>
        <end position="165"/>
    </location>
    <ligand>
        <name>substrate</name>
    </ligand>
</feature>
<dbReference type="SUPFAM" id="SSF55681">
    <property type="entry name" value="Class II aaRS and biotin synthetases"/>
    <property type="match status" value="1"/>
</dbReference>
<keyword evidence="9" id="KW-0496">Mitochondrion</keyword>
<comment type="subcellular location">
    <subcellularLocation>
        <location evidence="1 9">Mitochondrion</location>
    </subcellularLocation>
</comment>
<dbReference type="FunCoup" id="H2XLH0">
    <property type="interactions" value="40"/>
</dbReference>
<dbReference type="InterPro" id="IPR045864">
    <property type="entry name" value="aa-tRNA-synth_II/BPL/LPL"/>
</dbReference>
<evidence type="ECO:0000256" key="12">
    <source>
        <dbReference type="PIRSR" id="PIRSR016262-3"/>
    </source>
</evidence>
<evidence type="ECO:0000256" key="11">
    <source>
        <dbReference type="PIRSR" id="PIRSR016262-2"/>
    </source>
</evidence>
<protein>
    <recommendedName>
        <fullName evidence="8 9">Octanoyl-[acyl-carrier-protein]:protein N-octanoyltransferase LIPT2, mitochondrial</fullName>
        <ecNumber evidence="4 9">2.3.1.181</ecNumber>
    </recommendedName>
</protein>
<dbReference type="PROSITE" id="PS01313">
    <property type="entry name" value="LIPB"/>
    <property type="match status" value="1"/>
</dbReference>
<dbReference type="AlphaFoldDB" id="H2XLH0"/>
<evidence type="ECO:0000313" key="15">
    <source>
        <dbReference type="Proteomes" id="UP000008144"/>
    </source>
</evidence>
<dbReference type="PANTHER" id="PTHR10993">
    <property type="entry name" value="OCTANOYLTRANSFERASE"/>
    <property type="match status" value="1"/>
</dbReference>
<evidence type="ECO:0000256" key="3">
    <source>
        <dbReference type="ARBA" id="ARBA00007907"/>
    </source>
</evidence>
<dbReference type="CDD" id="cd16444">
    <property type="entry name" value="LipB"/>
    <property type="match status" value="1"/>
</dbReference>
<feature type="binding site" evidence="11">
    <location>
        <begin position="150"/>
        <end position="152"/>
    </location>
    <ligand>
        <name>substrate</name>
    </ligand>
</feature>
<dbReference type="InterPro" id="IPR004143">
    <property type="entry name" value="BPL_LPL_catalytic"/>
</dbReference>
<dbReference type="HAMAP" id="MF_00013">
    <property type="entry name" value="LipB"/>
    <property type="match status" value="1"/>
</dbReference>
<feature type="site" description="Lowers pKa of active site Cys" evidence="12">
    <location>
        <position position="147"/>
    </location>
</feature>
<dbReference type="HOGENOM" id="CLU_035168_1_2_1"/>
<comment type="similarity">
    <text evidence="3 9">Belongs to the LipB family.</text>
</comment>
<dbReference type="InterPro" id="IPR000544">
    <property type="entry name" value="Octanoyltransferase"/>
</dbReference>
<dbReference type="InParanoid" id="H2XLH0"/>
<evidence type="ECO:0000256" key="1">
    <source>
        <dbReference type="ARBA" id="ARBA00004173"/>
    </source>
</evidence>
<keyword evidence="15" id="KW-1185">Reference proteome</keyword>
<evidence type="ECO:0000256" key="8">
    <source>
        <dbReference type="ARBA" id="ARBA00071279"/>
    </source>
</evidence>
<dbReference type="Gene3D" id="3.30.930.10">
    <property type="entry name" value="Bira Bifunctional Protein, Domain 2"/>
    <property type="match status" value="1"/>
</dbReference>
<dbReference type="PROSITE" id="PS51733">
    <property type="entry name" value="BPL_LPL_CATALYTIC"/>
    <property type="match status" value="1"/>
</dbReference>
<evidence type="ECO:0000256" key="5">
    <source>
        <dbReference type="ARBA" id="ARBA00022679"/>
    </source>
</evidence>
<dbReference type="GO" id="GO:0005739">
    <property type="term" value="C:mitochondrion"/>
    <property type="evidence" value="ECO:0000318"/>
    <property type="project" value="GO_Central"/>
</dbReference>
<evidence type="ECO:0000256" key="7">
    <source>
        <dbReference type="ARBA" id="ARBA00052863"/>
    </source>
</evidence>
<dbReference type="STRING" id="7719.ENSCINP00000030502"/>
<comment type="catalytic activity">
    <reaction evidence="7">
        <text>octanoyl-[ACP] + L-lysyl-[protein] = N(6)-octanoyl-L-lysyl-[protein] + holo-[ACP] + H(+)</text>
        <dbReference type="Rhea" id="RHEA:17665"/>
        <dbReference type="Rhea" id="RHEA-COMP:9636"/>
        <dbReference type="Rhea" id="RHEA-COMP:9685"/>
        <dbReference type="Rhea" id="RHEA-COMP:9752"/>
        <dbReference type="Rhea" id="RHEA-COMP:9928"/>
        <dbReference type="ChEBI" id="CHEBI:15378"/>
        <dbReference type="ChEBI" id="CHEBI:29969"/>
        <dbReference type="ChEBI" id="CHEBI:64479"/>
        <dbReference type="ChEBI" id="CHEBI:78463"/>
        <dbReference type="ChEBI" id="CHEBI:78809"/>
        <dbReference type="EC" id="2.3.1.181"/>
    </reaction>
    <physiologicalReaction direction="left-to-right" evidence="7">
        <dbReference type="Rhea" id="RHEA:17666"/>
    </physiologicalReaction>
</comment>
<dbReference type="PANTHER" id="PTHR10993:SF7">
    <property type="entry name" value="LIPOYLTRANSFERASE 2, MITOCHONDRIAL-RELATED"/>
    <property type="match status" value="1"/>
</dbReference>
<comment type="function">
    <text evidence="9">Catalyzes the transfer of endogenously produced octanoic acid from octanoyl-acyl-carrier-protein onto the lipoyl domains of lipoate-dependent enzymes. Lipoyl-ACP can also act as a substrate although octanoyl-ACP is likely to be the physiological substrate.</text>
</comment>
<evidence type="ECO:0000259" key="13">
    <source>
        <dbReference type="PROSITE" id="PS51733"/>
    </source>
</evidence>
<dbReference type="GeneTree" id="ENSGT00390000006450"/>
<dbReference type="FunFam" id="3.30.930.10:FF:000035">
    <property type="entry name" value="Putative lipoyltransferase 2, mitochondrial"/>
    <property type="match status" value="1"/>
</dbReference>
<dbReference type="Ensembl" id="ENSCINT00000031421.1">
    <property type="protein sequence ID" value="ENSCINP00000030502.1"/>
    <property type="gene ID" value="ENSCING00000019149.1"/>
</dbReference>
<dbReference type="PIRSF" id="PIRSF016262">
    <property type="entry name" value="LPLase"/>
    <property type="match status" value="1"/>
</dbReference>
<evidence type="ECO:0000256" key="9">
    <source>
        <dbReference type="PIRNR" id="PIRNR016262"/>
    </source>
</evidence>
<dbReference type="GO" id="GO:0033819">
    <property type="term" value="F:lipoyl(octanoyl) transferase activity"/>
    <property type="evidence" value="ECO:0000318"/>
    <property type="project" value="GO_Central"/>
</dbReference>
<feature type="domain" description="BPL/LPL catalytic" evidence="13">
    <location>
        <begin position="40"/>
        <end position="220"/>
    </location>
</feature>
<proteinExistence type="inferred from homology"/>
<reference evidence="15" key="1">
    <citation type="journal article" date="2002" name="Science">
        <title>The draft genome of Ciona intestinalis: insights into chordate and vertebrate origins.</title>
        <authorList>
            <person name="Dehal P."/>
            <person name="Satou Y."/>
            <person name="Campbell R.K."/>
            <person name="Chapman J."/>
            <person name="Degnan B."/>
            <person name="De Tomaso A."/>
            <person name="Davidson B."/>
            <person name="Di Gregorio A."/>
            <person name="Gelpke M."/>
            <person name="Goodstein D.M."/>
            <person name="Harafuji N."/>
            <person name="Hastings K.E."/>
            <person name="Ho I."/>
            <person name="Hotta K."/>
            <person name="Huang W."/>
            <person name="Kawashima T."/>
            <person name="Lemaire P."/>
            <person name="Martinez D."/>
            <person name="Meinertzhagen I.A."/>
            <person name="Necula S."/>
            <person name="Nonaka M."/>
            <person name="Putnam N."/>
            <person name="Rash S."/>
            <person name="Saiga H."/>
            <person name="Satake M."/>
            <person name="Terry A."/>
            <person name="Yamada L."/>
            <person name="Wang H.G."/>
            <person name="Awazu S."/>
            <person name="Azumi K."/>
            <person name="Boore J."/>
            <person name="Branno M."/>
            <person name="Chin-Bow S."/>
            <person name="DeSantis R."/>
            <person name="Doyle S."/>
            <person name="Francino P."/>
            <person name="Keys D.N."/>
            <person name="Haga S."/>
            <person name="Hayashi H."/>
            <person name="Hino K."/>
            <person name="Imai K.S."/>
            <person name="Inaba K."/>
            <person name="Kano S."/>
            <person name="Kobayashi K."/>
            <person name="Kobayashi M."/>
            <person name="Lee B.I."/>
            <person name="Makabe K.W."/>
            <person name="Manohar C."/>
            <person name="Matassi G."/>
            <person name="Medina M."/>
            <person name="Mochizuki Y."/>
            <person name="Mount S."/>
            <person name="Morishita T."/>
            <person name="Miura S."/>
            <person name="Nakayama A."/>
            <person name="Nishizaka S."/>
            <person name="Nomoto H."/>
            <person name="Ohta F."/>
            <person name="Oishi K."/>
            <person name="Rigoutsos I."/>
            <person name="Sano M."/>
            <person name="Sasaki A."/>
            <person name="Sasakura Y."/>
            <person name="Shoguchi E."/>
            <person name="Shin-i T."/>
            <person name="Spagnuolo A."/>
            <person name="Stainier D."/>
            <person name="Suzuki M.M."/>
            <person name="Tassy O."/>
            <person name="Takatori N."/>
            <person name="Tokuoka M."/>
            <person name="Yagi K."/>
            <person name="Yoshizaki F."/>
            <person name="Wada S."/>
            <person name="Zhang C."/>
            <person name="Hyatt P.D."/>
            <person name="Larimer F."/>
            <person name="Detter C."/>
            <person name="Doggett N."/>
            <person name="Glavina T."/>
            <person name="Hawkins T."/>
            <person name="Richardson P."/>
            <person name="Lucas S."/>
            <person name="Kohara Y."/>
            <person name="Levine M."/>
            <person name="Satoh N."/>
            <person name="Rokhsar D.S."/>
        </authorList>
    </citation>
    <scope>NUCLEOTIDE SEQUENCE [LARGE SCALE GENOMIC DNA]</scope>
</reference>
<dbReference type="Proteomes" id="UP000008144">
    <property type="component" value="Unassembled WGS sequence"/>
</dbReference>
<feature type="active site" description="Acyl-thioester intermediate" evidence="10">
    <location>
        <position position="181"/>
    </location>
</feature>
<evidence type="ECO:0000313" key="14">
    <source>
        <dbReference type="Ensembl" id="ENSCINP00000030502.1"/>
    </source>
</evidence>
<dbReference type="Pfam" id="PF21948">
    <property type="entry name" value="LplA-B_cat"/>
    <property type="match status" value="1"/>
</dbReference>
<evidence type="ECO:0000256" key="6">
    <source>
        <dbReference type="ARBA" id="ARBA00023315"/>
    </source>
</evidence>
<keyword evidence="5 9" id="KW-0808">Transferase</keyword>
<dbReference type="UniPathway" id="UPA00538">
    <property type="reaction ID" value="UER00592"/>
</dbReference>
<feature type="binding site" evidence="11">
    <location>
        <begin position="84"/>
        <end position="91"/>
    </location>
    <ligand>
        <name>substrate</name>
    </ligand>
</feature>
<accession>H2XLH0</accession>
<sequence>VFVNFSIIMAQFRCFYLGKIRYANALKLQQNLTQWQLKSPNANPILLMLQHDPVYTVGLRSNEYNENDESRLSALGADFVRTNRGGLITFHGPGQLVVYPIFKLADFKLGIRKYVCQLEATIIALCERYELEAVRSPHTGVWIGKDKVCAMGINARRGVTSHGLALNCNTDLEWFNRIVPCGIHGKGVTSLSHELSRDITVEHVLPHFLEHFSDVFKSKSLCFSDLTDKTTLSDLCDVITE</sequence>
<organism evidence="14 15">
    <name type="scientific">Ciona intestinalis</name>
    <name type="common">Transparent sea squirt</name>
    <name type="synonym">Ascidia intestinalis</name>
    <dbReference type="NCBI Taxonomy" id="7719"/>
    <lineage>
        <taxon>Eukaryota</taxon>
        <taxon>Metazoa</taxon>
        <taxon>Chordata</taxon>
        <taxon>Tunicata</taxon>
        <taxon>Ascidiacea</taxon>
        <taxon>Phlebobranchia</taxon>
        <taxon>Cionidae</taxon>
        <taxon>Ciona</taxon>
    </lineage>
</organism>
<keyword evidence="6 9" id="KW-0012">Acyltransferase</keyword>
<dbReference type="EC" id="2.3.1.181" evidence="4 9"/>
<dbReference type="NCBIfam" id="TIGR00214">
    <property type="entry name" value="lipB"/>
    <property type="match status" value="1"/>
</dbReference>
<dbReference type="GO" id="GO:0009249">
    <property type="term" value="P:protein lipoylation"/>
    <property type="evidence" value="ECO:0007669"/>
    <property type="project" value="InterPro"/>
</dbReference>
<evidence type="ECO:0000256" key="10">
    <source>
        <dbReference type="PIRSR" id="PIRSR016262-1"/>
    </source>
</evidence>
<dbReference type="NCBIfam" id="NF010925">
    <property type="entry name" value="PRK14345.1"/>
    <property type="match status" value="1"/>
</dbReference>
<reference evidence="14" key="3">
    <citation type="submission" date="2025-09" db="UniProtKB">
        <authorList>
            <consortium name="Ensembl"/>
        </authorList>
    </citation>
    <scope>IDENTIFICATION</scope>
</reference>
<comment type="pathway">
    <text evidence="2 9">Protein modification; protein lipoylation via endogenous pathway; protein N(6)-(lipoyl)lysine from octanoyl-[acyl-carrier-protein]: step 1/2.</text>
</comment>
<reference evidence="14" key="2">
    <citation type="submission" date="2025-08" db="UniProtKB">
        <authorList>
            <consortium name="Ensembl"/>
        </authorList>
    </citation>
    <scope>IDENTIFICATION</scope>
</reference>